<dbReference type="Pfam" id="PF13499">
    <property type="entry name" value="EF-hand_7"/>
    <property type="match status" value="1"/>
</dbReference>
<proteinExistence type="inferred from homology"/>
<dbReference type="InterPro" id="IPR011992">
    <property type="entry name" value="EF-hand-dom_pair"/>
</dbReference>
<dbReference type="InterPro" id="IPR002048">
    <property type="entry name" value="EF_hand_dom"/>
</dbReference>
<evidence type="ECO:0000256" key="3">
    <source>
        <dbReference type="ARBA" id="ARBA00022737"/>
    </source>
</evidence>
<evidence type="ECO:0000256" key="4">
    <source>
        <dbReference type="ARBA" id="ARBA00022837"/>
    </source>
</evidence>
<dbReference type="InterPro" id="IPR028846">
    <property type="entry name" value="Recoverin"/>
</dbReference>
<dbReference type="PANTHER" id="PTHR23055:SF167">
    <property type="entry name" value="EF-HAND DOMAIN-CONTAINING PROTEIN"/>
    <property type="match status" value="1"/>
</dbReference>
<dbReference type="CDD" id="cd00051">
    <property type="entry name" value="EFh"/>
    <property type="match status" value="2"/>
</dbReference>
<evidence type="ECO:0000313" key="7">
    <source>
        <dbReference type="EnsemblMetazoa" id="XP_022669413"/>
    </source>
</evidence>
<reference evidence="7" key="1">
    <citation type="submission" date="2021-01" db="UniProtKB">
        <authorList>
            <consortium name="EnsemblMetazoa"/>
        </authorList>
    </citation>
    <scope>IDENTIFICATION</scope>
</reference>
<evidence type="ECO:0000256" key="2">
    <source>
        <dbReference type="ARBA" id="ARBA00022723"/>
    </source>
</evidence>
<dbReference type="EnsemblMetazoa" id="XM_022813678">
    <property type="protein sequence ID" value="XP_022669413"/>
    <property type="gene ID" value="LOC111253761"/>
</dbReference>
<dbReference type="GeneID" id="111253761"/>
<feature type="domain" description="EF-hand" evidence="6">
    <location>
        <begin position="154"/>
        <end position="189"/>
    </location>
</feature>
<keyword evidence="4" id="KW-0106">Calcium</keyword>
<organism evidence="7 8">
    <name type="scientific">Varroa destructor</name>
    <name type="common">Honeybee mite</name>
    <dbReference type="NCBI Taxonomy" id="109461"/>
    <lineage>
        <taxon>Eukaryota</taxon>
        <taxon>Metazoa</taxon>
        <taxon>Ecdysozoa</taxon>
        <taxon>Arthropoda</taxon>
        <taxon>Chelicerata</taxon>
        <taxon>Arachnida</taxon>
        <taxon>Acari</taxon>
        <taxon>Parasitiformes</taxon>
        <taxon>Mesostigmata</taxon>
        <taxon>Gamasina</taxon>
        <taxon>Dermanyssoidea</taxon>
        <taxon>Varroidae</taxon>
        <taxon>Varroa</taxon>
    </lineage>
</organism>
<dbReference type="AlphaFoldDB" id="A0A7M7KSZ7"/>
<dbReference type="PROSITE" id="PS00018">
    <property type="entry name" value="EF_HAND_1"/>
    <property type="match status" value="3"/>
</dbReference>
<dbReference type="Proteomes" id="UP000594260">
    <property type="component" value="Unplaced"/>
</dbReference>
<dbReference type="SMART" id="SM00054">
    <property type="entry name" value="EFh"/>
    <property type="match status" value="3"/>
</dbReference>
<dbReference type="Pfam" id="PF13833">
    <property type="entry name" value="EF-hand_8"/>
    <property type="match status" value="1"/>
</dbReference>
<name>A0A7M7KSZ7_VARDE</name>
<evidence type="ECO:0000256" key="1">
    <source>
        <dbReference type="ARBA" id="ARBA00006049"/>
    </source>
</evidence>
<keyword evidence="8" id="KW-1185">Reference proteome</keyword>
<evidence type="ECO:0000256" key="5">
    <source>
        <dbReference type="SAM" id="MobiDB-lite"/>
    </source>
</evidence>
<keyword evidence="2" id="KW-0479">Metal-binding</keyword>
<dbReference type="FunFam" id="1.10.238.10:FF:000009">
    <property type="entry name" value="Visinin-like protein 1"/>
    <property type="match status" value="1"/>
</dbReference>
<evidence type="ECO:0000259" key="6">
    <source>
        <dbReference type="PROSITE" id="PS50222"/>
    </source>
</evidence>
<feature type="domain" description="EF-hand" evidence="6">
    <location>
        <begin position="238"/>
        <end position="273"/>
    </location>
</feature>
<dbReference type="GO" id="GO:0005509">
    <property type="term" value="F:calcium ion binding"/>
    <property type="evidence" value="ECO:0007669"/>
    <property type="project" value="InterPro"/>
</dbReference>
<dbReference type="Gene3D" id="1.10.238.10">
    <property type="entry name" value="EF-hand"/>
    <property type="match status" value="1"/>
</dbReference>
<feature type="domain" description="EF-hand" evidence="6">
    <location>
        <begin position="190"/>
        <end position="225"/>
    </location>
</feature>
<feature type="compositionally biased region" description="Low complexity" evidence="5">
    <location>
        <begin position="8"/>
        <end position="19"/>
    </location>
</feature>
<dbReference type="PANTHER" id="PTHR23055">
    <property type="entry name" value="CALCIUM BINDING PROTEINS"/>
    <property type="match status" value="1"/>
</dbReference>
<sequence>MSRRKEALALATSSAATAETNQAFVTERAASPEGLNKGSDNEDNLEEEPEVKNLKYWASKIGHVFRKVRPTKKRRKTSYGSLFSSLGDSELDELEGPTVHYKPEAIETLCQLTKFNRRELQLMYRGFKQECPSGMVKEDTFKMIYSQFFPRGADASQYAHFVFNTFDQDNTGAITFTDFVIGLSVLSRGSLQEKLRWTFNLYDINGDGYITKDELSRIVKAVYDLMGRAVEPLVEEHTTREHVERVFNRLDLNKDGVVTIDEFMDSCTKDENISKSMAVLDTIL</sequence>
<dbReference type="PRINTS" id="PR00450">
    <property type="entry name" value="RECOVERIN"/>
</dbReference>
<dbReference type="SUPFAM" id="SSF47473">
    <property type="entry name" value="EF-hand"/>
    <property type="match status" value="1"/>
</dbReference>
<comment type="similarity">
    <text evidence="1">Belongs to the recoverin family.</text>
</comment>
<protein>
    <recommendedName>
        <fullName evidence="6">EF-hand domain-containing protein</fullName>
    </recommendedName>
</protein>
<dbReference type="PROSITE" id="PS50222">
    <property type="entry name" value="EF_HAND_2"/>
    <property type="match status" value="3"/>
</dbReference>
<dbReference type="InterPro" id="IPR018247">
    <property type="entry name" value="EF_Hand_1_Ca_BS"/>
</dbReference>
<keyword evidence="3" id="KW-0677">Repeat</keyword>
<accession>A0A7M7KSZ7</accession>
<evidence type="ECO:0000313" key="8">
    <source>
        <dbReference type="Proteomes" id="UP000594260"/>
    </source>
</evidence>
<feature type="region of interest" description="Disordered" evidence="5">
    <location>
        <begin position="1"/>
        <end position="48"/>
    </location>
</feature>
<dbReference type="RefSeq" id="XP_022669413.1">
    <property type="nucleotide sequence ID" value="XM_022813678.1"/>
</dbReference>